<evidence type="ECO:0000313" key="1">
    <source>
        <dbReference type="EMBL" id="SCM59536.1"/>
    </source>
</evidence>
<accession>A0A1G4GAG1</accession>
<dbReference type="EMBL" id="LT608328">
    <property type="protein sequence ID" value="SCM59536.1"/>
    <property type="molecule type" value="Genomic_DNA"/>
</dbReference>
<evidence type="ECO:0000313" key="2">
    <source>
        <dbReference type="Proteomes" id="UP000178485"/>
    </source>
</evidence>
<protein>
    <submittedName>
        <fullName evidence="1">Uncharacterized protein</fullName>
    </submittedName>
</protein>
<sequence>MIIKMNGVKEQEVDTVARYSIEEELQIISINRLKSKSIGSYF</sequence>
<proteinExistence type="predicted"/>
<dbReference type="AlphaFoldDB" id="A0A1G4GAG1"/>
<dbReference type="KEGG" id="pmuc:ING2E5A_2741"/>
<organism evidence="1 2">
    <name type="scientific">Petrimonas mucosa</name>
    <dbReference type="NCBI Taxonomy" id="1642646"/>
    <lineage>
        <taxon>Bacteria</taxon>
        <taxon>Pseudomonadati</taxon>
        <taxon>Bacteroidota</taxon>
        <taxon>Bacteroidia</taxon>
        <taxon>Bacteroidales</taxon>
        <taxon>Dysgonomonadaceae</taxon>
        <taxon>Petrimonas</taxon>
    </lineage>
</organism>
<reference evidence="1 2" key="1">
    <citation type="submission" date="2016-08" db="EMBL/GenBank/DDBJ databases">
        <authorList>
            <person name="Seilhamer J.J."/>
        </authorList>
    </citation>
    <scope>NUCLEOTIDE SEQUENCE [LARGE SCALE GENOMIC DNA]</scope>
    <source>
        <strain evidence="1">ING2-E5A</strain>
    </source>
</reference>
<dbReference type="Proteomes" id="UP000178485">
    <property type="component" value="Chromosome i"/>
</dbReference>
<name>A0A1G4GAG1_9BACT</name>
<gene>
    <name evidence="1" type="ORF">ING2E5A_2741</name>
</gene>
<keyword evidence="2" id="KW-1185">Reference proteome</keyword>